<dbReference type="EMBL" id="DS268442">
    <property type="protein sequence ID" value="EFP01237.1"/>
    <property type="molecule type" value="Genomic_DNA"/>
</dbReference>
<dbReference type="STRING" id="31234.E3MG30"/>
<evidence type="ECO:0000313" key="1">
    <source>
        <dbReference type="EMBL" id="EFP01237.1"/>
    </source>
</evidence>
<evidence type="ECO:0000313" key="2">
    <source>
        <dbReference type="Proteomes" id="UP000008281"/>
    </source>
</evidence>
<name>E3MG30_CAERE</name>
<accession>E3MG30</accession>
<protein>
    <submittedName>
        <fullName evidence="1">Uncharacterized protein</fullName>
    </submittedName>
</protein>
<proteinExistence type="predicted"/>
<keyword evidence="2" id="KW-1185">Reference proteome</keyword>
<dbReference type="Proteomes" id="UP000008281">
    <property type="component" value="Unassembled WGS sequence"/>
</dbReference>
<gene>
    <name evidence="1" type="ORF">CRE_24523</name>
</gene>
<sequence length="125" mass="14446">MAVTQQMLCPLCSELFTDTRHAYKHFHYRRFLCGEEGCNRKFYTEDEKVAHCAEEGHRETFKSQQQQQTQQQKWRLLDSIVRFALRTSMTSGTCSTTSVIVVSLAVSKDVDVNSTRRLRGQLTPP</sequence>
<dbReference type="HOGENOM" id="CLU_1994740_0_0_1"/>
<dbReference type="AlphaFoldDB" id="E3MG30"/>
<reference evidence="1" key="1">
    <citation type="submission" date="2007-07" db="EMBL/GenBank/DDBJ databases">
        <title>PCAP assembly of the Caenorhabditis remanei genome.</title>
        <authorList>
            <consortium name="The Caenorhabditis remanei Sequencing Consortium"/>
            <person name="Wilson R.K."/>
        </authorList>
    </citation>
    <scope>NUCLEOTIDE SEQUENCE [LARGE SCALE GENOMIC DNA]</scope>
    <source>
        <strain evidence="1">PB4641</strain>
    </source>
</reference>
<dbReference type="InParanoid" id="E3MG30"/>
<organism evidence="2">
    <name type="scientific">Caenorhabditis remanei</name>
    <name type="common">Caenorhabditis vulgaris</name>
    <dbReference type="NCBI Taxonomy" id="31234"/>
    <lineage>
        <taxon>Eukaryota</taxon>
        <taxon>Metazoa</taxon>
        <taxon>Ecdysozoa</taxon>
        <taxon>Nematoda</taxon>
        <taxon>Chromadorea</taxon>
        <taxon>Rhabditida</taxon>
        <taxon>Rhabditina</taxon>
        <taxon>Rhabditomorpha</taxon>
        <taxon>Rhabditoidea</taxon>
        <taxon>Rhabditidae</taxon>
        <taxon>Peloderinae</taxon>
        <taxon>Caenorhabditis</taxon>
    </lineage>
</organism>